<dbReference type="InterPro" id="IPR010314">
    <property type="entry name" value="E3_Ub_ligase_DUF913"/>
</dbReference>
<dbReference type="PANTHER" id="PTHR11254">
    <property type="entry name" value="HECT DOMAIN UBIQUITIN-PROTEIN LIGASE"/>
    <property type="match status" value="1"/>
</dbReference>
<feature type="region of interest" description="Disordered" evidence="12">
    <location>
        <begin position="971"/>
        <end position="1020"/>
    </location>
</feature>
<protein>
    <recommendedName>
        <fullName evidence="4">HECT-type E3 ubiquitin transferase</fullName>
        <ecNumber evidence="4">2.3.2.26</ecNumber>
    </recommendedName>
</protein>
<feature type="region of interest" description="Disordered" evidence="12">
    <location>
        <begin position="2028"/>
        <end position="2073"/>
    </location>
</feature>
<dbReference type="SMART" id="SM00165">
    <property type="entry name" value="UBA"/>
    <property type="match status" value="1"/>
</dbReference>
<keyword evidence="7 11" id="KW-0833">Ubl conjugation pathway</keyword>
<evidence type="ECO:0000256" key="11">
    <source>
        <dbReference type="PROSITE-ProRule" id="PRU00104"/>
    </source>
</evidence>
<reference evidence="15" key="2">
    <citation type="journal article" date="2020" name="Nat. Commun.">
        <title>Large-scale genome sequencing of mycorrhizal fungi provides insights into the early evolution of symbiotic traits.</title>
        <authorList>
            <person name="Miyauchi S."/>
            <person name="Kiss E."/>
            <person name="Kuo A."/>
            <person name="Drula E."/>
            <person name="Kohler A."/>
            <person name="Sanchez-Garcia M."/>
            <person name="Morin E."/>
            <person name="Andreopoulos B."/>
            <person name="Barry K.W."/>
            <person name="Bonito G."/>
            <person name="Buee M."/>
            <person name="Carver A."/>
            <person name="Chen C."/>
            <person name="Cichocki N."/>
            <person name="Clum A."/>
            <person name="Culley D."/>
            <person name="Crous P.W."/>
            <person name="Fauchery L."/>
            <person name="Girlanda M."/>
            <person name="Hayes R.D."/>
            <person name="Keri Z."/>
            <person name="LaButti K."/>
            <person name="Lipzen A."/>
            <person name="Lombard V."/>
            <person name="Magnuson J."/>
            <person name="Maillard F."/>
            <person name="Murat C."/>
            <person name="Nolan M."/>
            <person name="Ohm R.A."/>
            <person name="Pangilinan J."/>
            <person name="Pereira M.F."/>
            <person name="Perotto S."/>
            <person name="Peter M."/>
            <person name="Pfister S."/>
            <person name="Riley R."/>
            <person name="Sitrit Y."/>
            <person name="Stielow J.B."/>
            <person name="Szollosi G."/>
            <person name="Zifcakova L."/>
            <person name="Stursova M."/>
            <person name="Spatafora J.W."/>
            <person name="Tedersoo L."/>
            <person name="Vaario L.M."/>
            <person name="Yamada A."/>
            <person name="Yan M."/>
            <person name="Wang P."/>
            <person name="Xu J."/>
            <person name="Bruns T."/>
            <person name="Baldrian P."/>
            <person name="Vilgalys R."/>
            <person name="Dunand C."/>
            <person name="Henrissat B."/>
            <person name="Grigoriev I.V."/>
            <person name="Hibbett D."/>
            <person name="Nagy L.G."/>
            <person name="Martin F.M."/>
        </authorList>
    </citation>
    <scope>NUCLEOTIDE SEQUENCE</scope>
    <source>
        <strain evidence="15">Prilba</strain>
    </source>
</reference>
<dbReference type="InterPro" id="IPR016024">
    <property type="entry name" value="ARM-type_fold"/>
</dbReference>
<evidence type="ECO:0000259" key="14">
    <source>
        <dbReference type="PROSITE" id="PS50237"/>
    </source>
</evidence>
<feature type="region of interest" description="Disordered" evidence="12">
    <location>
        <begin position="2637"/>
        <end position="2658"/>
    </location>
</feature>
<feature type="active site" description="Glycyl thioester intermediate" evidence="11">
    <location>
        <position position="3601"/>
    </location>
</feature>
<comment type="catalytic activity">
    <reaction evidence="1">
        <text>S-ubiquitinyl-[E2 ubiquitin-conjugating enzyme]-L-cysteine + [acceptor protein]-L-lysine = [E2 ubiquitin-conjugating enzyme]-L-cysteine + N(6)-ubiquitinyl-[acceptor protein]-L-lysine.</text>
        <dbReference type="EC" id="2.3.2.26"/>
    </reaction>
</comment>
<evidence type="ECO:0000256" key="9">
    <source>
        <dbReference type="ARBA" id="ARBA00023242"/>
    </source>
</evidence>
<feature type="region of interest" description="Disordered" evidence="12">
    <location>
        <begin position="207"/>
        <end position="239"/>
    </location>
</feature>
<keyword evidence="6" id="KW-0808">Transferase</keyword>
<dbReference type="CDD" id="cd00078">
    <property type="entry name" value="HECTc"/>
    <property type="match status" value="1"/>
</dbReference>
<feature type="compositionally biased region" description="Acidic residues" evidence="12">
    <location>
        <begin position="2036"/>
        <end position="2055"/>
    </location>
</feature>
<feature type="compositionally biased region" description="Polar residues" evidence="12">
    <location>
        <begin position="2970"/>
        <end position="2986"/>
    </location>
</feature>
<comment type="subcellular location">
    <subcellularLocation>
        <location evidence="2">Nucleus</location>
    </subcellularLocation>
</comment>
<feature type="region of interest" description="Disordered" evidence="12">
    <location>
        <begin position="1327"/>
        <end position="1399"/>
    </location>
</feature>
<evidence type="ECO:0000256" key="12">
    <source>
        <dbReference type="SAM" id="MobiDB-lite"/>
    </source>
</evidence>
<feature type="region of interest" description="Disordered" evidence="12">
    <location>
        <begin position="2810"/>
        <end position="2830"/>
    </location>
</feature>
<dbReference type="InterPro" id="IPR000569">
    <property type="entry name" value="HECT_dom"/>
</dbReference>
<feature type="region of interest" description="Disordered" evidence="12">
    <location>
        <begin position="2092"/>
        <end position="2187"/>
    </location>
</feature>
<feature type="region of interest" description="Disordered" evidence="12">
    <location>
        <begin position="1712"/>
        <end position="1735"/>
    </location>
</feature>
<dbReference type="GO" id="GO:0000209">
    <property type="term" value="P:protein polyubiquitination"/>
    <property type="evidence" value="ECO:0007669"/>
    <property type="project" value="TreeGrafter"/>
</dbReference>
<sequence length="3634" mass="399631">MKILHRSKRALPPLPQVAELINKLSDTPNEDLHDVLGQIDSWKWPRSDLNAWIKVLNKFDAILEEVIQDYDIDKLQVNVFTPMTKKTVSEILRFERLLLENSTNRKTYASYDRINSLLSTSDLDILILALNLLLRPAQQYSAQPAVTRALSISTHRLQSLGKRWSNLREYDVSLVDLVTDQGRPVLEALPIEAREVQFKFYNTGKAKRPKDRANEMEVDLPETSQTSPQLPLAPVSTASSSQPAGAITLYFDTQTLSSKGAMDILADCTDTYNIPEDERFELMCRIRAAQALLPDREEEREKLVIARLLATAIFVHTHPEAQTASALFLYEPDLIPHVAELLALDRNVPIWIQTAAVATLDAVARYRTKVQDVLAAVNAGVNHGTLMALLRKTVVEVATPESTLPHSFVEALLSFVIFLASHAAGGNMVVGAGLIPLLIQIIENRLPQRLAVVSKTMQLVDNVLYSFGNAFQLFCNNRGVEVLVDRIEYEVDEDIRTLGQQELPNDIPRSYGQLPVVRAAALKHILRSMHRMMQSSGTAEGLRGLIDSSLLKSIKKIIEHRSLFGPNVLPIAINILATFVHNEPTSLAVIQEAGVPEAFYRAVEAGLEPVIEVIQAIPNAIGALCLNQAGQDQLTARPTIIPGLFSIFTSERHQRVLQDKENAVLIGSAVDELIRHHPSLKSAVFEAIKSTLSKIEDLGNTFTPSESTESWYRLVRTTASTVPAPADEDVLMRSSDSVAIDEAASESTGRPNALTVSLTDEMLDENATGRSHENIIVSYLDVICRFLEGLFQHTSHCKDFISNSDGLVLLGRLTALPCIPYDFGGSVASDSLVQVIRTMFDAAPNATMNALTGWVQESLQETSSFWGSPSRKSKFTELLDLAGQSHSEANRTFRTLITLLVRVILLSDIYATAGYAHGRSAGGLLQTLMNTGASEILPDLGVLHRACIWENVLLKAQIPEKESELEGNTILSSLQSPGEPSSSEPTVAANGAHTSSATVTPAGVSGQEGPRESDPREENAKSFRHLANQIPGALSPFFQSIVKLFSTRRNPDAAQKQQILESASSVATLLLKHLEPMESEDPTESLSISSCYTSLLGLVTTLMVDERTAQNTLHTVLFDAFYRKGGLDAIVTICGSFIRTISEHSETKAEDRTEIANQDLGHAYGGIKVALHLLHSLTSSKPIFESSQTILLLTRDKKDTDPDYFEPHNFLVKTRLAVLPIVRELWEAPWLVSSPQSLIKSVVQVVLEILNAEGEESPPDILPHTVPGASSLAMGGPSLFRVTVPDENRIRQLTDMGFSRPSAERALIRTHNNVNAATELLLSNPFRFQNDPEPVAAQPQEPEGSGEATTETPPTAEDPPSDSTPIQDDAATPSLGEPQAVDTDARPPGKSADEWRSELNTMREPLKSEVGRLALRLVDEYPELIFDVHNAFVGRDDGYQRSSVRLLIDDIPSFAANSQNGREQELAVRCRLLALVLNEAPASFAATVMGDEQAFMEVVLTLLLSFSIDTGARQATVPKWLAALMLVAEALLSLSEDPRSVTVPKEGEPIVAQEILTGPPYVKARTALFDFSLRLLALPGLPRDELLASLRLLVFMTRDHDLATQFVKREGVSLLFKSLKSSSGGVAGSQSYISVILRHVVEDPAVLRHIMREEVQRFLSHPRTRTVDATGYVRACNALALRDPKAFIDVTKSLAQLERPFAYVSQILPKDQDNQGGISTGESSKESKHHTGSQAEITAHTLPSPPEYFEAVVHFLVGELVEFVRSGSRQSEGVSNPETTSPDASAEGSLGHPNQPEKKPAGEAQDSKPDHYYSGFLMQSLTELMFSYDACKTAFLSYSPSKRSSIPSKDATKSRLAALNFVLSDLVSFRTIDPDPNNDARNKVPLCNWAMSLIVALCVDTSSSQPIKDVSPELIAVRKAVLEAVSRAIKDPSQSESLDARYGRLLALADLCYRLLTVRFNPGLRKPHEETPTHIAKIMLEKNFVSTLTNALAEVDLNYPNVRVVVAAMLKPLELLSKIAIKMNRASDRLKGSEESKDEMDQESLPEEDDMEDGQDTAREVTPDLYRNSSLGMFGGDMEEQFAAEDAIDAEHGDEEDDVEMDFGEETGGSEGTSATEEDDEPDDPDDEEGDSEEDWHDEDEDEDLLEEDEENRAPEADGQVDPDVDVDGVWEGVGIEDGAPDVDADEGDEDIAVPIYHHDTEEAEADLESDEELEGELGFDPQDDGPSIGDVLGFEGAVTDGFPGFIEAHDGGLIISGGSRTRRGRIDDDDMGILGRSRSTAASADATTHPLLLETNGSSGRHIPDIGRVVRRSQRILASGGHQDLLQAIEDIIGGGAVQLFQHIVNPRGGGVADTIRLDVPPGTLVNLDRGLLPRRGGVSASLRIDQPPRSVSLRPESRDFDPFPTMQRWSEEAKVIHGKFAPDRFAKLGNHVAKATKEAKEAAEREEAQQREAATQAEESAGKTAETAETASQIPTPPTASPLALDATSSSVPSASAPPITSETDAEMLDATAESRSENEQDAQDAQDAVDDDAGAPDATTDQEGSGEPGPASRPERTTVMIHGSPVDITDTGIDPTFLEALPDDMREEVVNQHIRDQQAARMERPSDSQISAEFLDALPPEIRAEILHQERIEQARRRAEETAATATAGAGAGSAPVDMDPASFIASLDPQLRQDVLMDQDEGFIQTLPSHIIAEAGTYRERAPRRIPPVSAGSRPEGNTNAAVTRKPPAPRDAIQLLDKSGVAVLVRLLFFPQISRKNILYKTLVNLCENSKTRAELFNFLLNILQEGTGDLAAIDRSFTQMTIRNSKSPAQPHRPAGKQKTGPEYLSSLPTHHSPSEVVPDLIAQRCLEALSYIVTSNESSSLFFLTEQEMAVGLRRHSSKKGKGKEKQAAQTQYPIVLLLSLLDRQPLLKTPSVLELVVSLLDTVTRPLGGLKIPPKPEGAAILTTPLTQPSDEAPSDLRASLVEQNSPAPDLTANPSQESQKEPPRQDAVEEKTLLIEPPQIPANALRSIVNILTVGDCGAKPFHHTLSLIQHLSFIPDTRDVVAQELRSKAQEFGQSLYHDLDELANSLQGQGDDIFTSSVASRFSSPASDQAKLLRVLKTIDYMFSPKATISPEPQPTTDLEKIQGIYESFRFTPLWRRLGDCLSIIEQRSEIEHIATVLLPLIEALMVVCKYVGSASIPAGPSRMLRASASPRSPTSPRETMEDLFVSFTDAHRKVLNVMVRNNPSLMSGSFSLLVNNPRVLDFDNKRNYFNQQLHKRPHSREHHGTLQLNVRRQRVFEDSFQSLQRKTGEQIKYGKLSVRFYDEEGVDAGGVTREWFQILARQMFDPNNALFQPCAADRLTYQPSKASWVNPEHLSFFKFVGRVIGKAIYDGRLLDAYFARSLYRQILGKPVDYRDVEWIDPEYYNSLCWILENDPSPLDLNFSVEGDEFGVTKIVQLKENGESIPVTLENKREFVQLSAQYRLYTSIKDQLENLLSGFYEIIPKDLIAIFNEKELELLISGTPDIDVDEWRSATEYNGYTSSDPVIVWWWRALKSFNRDERAKVLSFATGTSRVPLGGFNDLQGVQGTQRFSIHRAYGDPDRLPQAHTCFNQIDLPQYSSYEMLRQQLLLAINEGGEGFGFA</sequence>
<dbReference type="Proteomes" id="UP000759537">
    <property type="component" value="Unassembled WGS sequence"/>
</dbReference>
<keyword evidence="9" id="KW-0539">Nucleus</keyword>
<name>A0A9P5MZE5_9AGAM</name>
<evidence type="ECO:0000256" key="7">
    <source>
        <dbReference type="ARBA" id="ARBA00022786"/>
    </source>
</evidence>
<dbReference type="FunFam" id="3.30.2410.10:FF:000004">
    <property type="entry name" value="E3 ubiquitin-protein ligase HUWE1, variant"/>
    <property type="match status" value="1"/>
</dbReference>
<evidence type="ECO:0000313" key="15">
    <source>
        <dbReference type="EMBL" id="KAF8482585.1"/>
    </source>
</evidence>
<dbReference type="Pfam" id="PF00632">
    <property type="entry name" value="HECT"/>
    <property type="match status" value="1"/>
</dbReference>
<comment type="pathway">
    <text evidence="3">Protein modification; protein ubiquitination.</text>
</comment>
<dbReference type="EC" id="2.3.2.26" evidence="4"/>
<dbReference type="GO" id="GO:0005634">
    <property type="term" value="C:nucleus"/>
    <property type="evidence" value="ECO:0007669"/>
    <property type="project" value="UniProtKB-SubCell"/>
</dbReference>
<evidence type="ECO:0000256" key="2">
    <source>
        <dbReference type="ARBA" id="ARBA00004123"/>
    </source>
</evidence>
<feature type="compositionally biased region" description="Low complexity" evidence="12">
    <location>
        <begin position="971"/>
        <end position="985"/>
    </location>
</feature>
<feature type="compositionally biased region" description="Low complexity" evidence="12">
    <location>
        <begin position="1332"/>
        <end position="1355"/>
    </location>
</feature>
<evidence type="ECO:0000256" key="8">
    <source>
        <dbReference type="ARBA" id="ARBA00022816"/>
    </source>
</evidence>
<accession>A0A9P5MZE5</accession>
<dbReference type="Pfam" id="PF22562">
    <property type="entry name" value="UBA_7"/>
    <property type="match status" value="1"/>
</dbReference>
<dbReference type="Gene3D" id="3.30.2410.10">
    <property type="entry name" value="Hect, E3 ligase catalytic domain"/>
    <property type="match status" value="1"/>
</dbReference>
<evidence type="ECO:0000256" key="1">
    <source>
        <dbReference type="ARBA" id="ARBA00000885"/>
    </source>
</evidence>
<feature type="compositionally biased region" description="Basic and acidic residues" evidence="12">
    <location>
        <begin position="1795"/>
        <end position="1808"/>
    </location>
</feature>
<proteinExistence type="inferred from homology"/>
<keyword evidence="5" id="KW-0813">Transport</keyword>
<feature type="compositionally biased region" description="Low complexity" evidence="12">
    <location>
        <begin position="2489"/>
        <end position="2504"/>
    </location>
</feature>
<feature type="compositionally biased region" description="Acidic residues" evidence="12">
    <location>
        <begin position="2116"/>
        <end position="2151"/>
    </location>
</feature>
<evidence type="ECO:0000256" key="5">
    <source>
        <dbReference type="ARBA" id="ARBA00022448"/>
    </source>
</evidence>
<feature type="compositionally biased region" description="Polar residues" evidence="12">
    <location>
        <begin position="1767"/>
        <end position="1783"/>
    </location>
</feature>
<keyword evidence="8" id="KW-0509">mRNA transport</keyword>
<evidence type="ECO:0000313" key="16">
    <source>
        <dbReference type="Proteomes" id="UP000759537"/>
    </source>
</evidence>
<dbReference type="GO" id="GO:0005737">
    <property type="term" value="C:cytoplasm"/>
    <property type="evidence" value="ECO:0007669"/>
    <property type="project" value="TreeGrafter"/>
</dbReference>
<dbReference type="InterPro" id="IPR050409">
    <property type="entry name" value="E3_ubiq-protein_ligase"/>
</dbReference>
<dbReference type="SUPFAM" id="SSF56204">
    <property type="entry name" value="Hect, E3 ligase catalytic domain"/>
    <property type="match status" value="1"/>
</dbReference>
<evidence type="ECO:0000256" key="3">
    <source>
        <dbReference type="ARBA" id="ARBA00004906"/>
    </source>
</evidence>
<dbReference type="GO" id="GO:0061630">
    <property type="term" value="F:ubiquitin protein ligase activity"/>
    <property type="evidence" value="ECO:0007669"/>
    <property type="project" value="UniProtKB-EC"/>
</dbReference>
<dbReference type="PROSITE" id="PS50030">
    <property type="entry name" value="UBA"/>
    <property type="match status" value="1"/>
</dbReference>
<dbReference type="Gene3D" id="3.30.2160.10">
    <property type="entry name" value="Hect, E3 ligase catalytic domain"/>
    <property type="match status" value="1"/>
</dbReference>
<dbReference type="InterPro" id="IPR035983">
    <property type="entry name" value="Hect_E3_ubiquitin_ligase"/>
</dbReference>
<organism evidence="15 16">
    <name type="scientific">Russula ochroleuca</name>
    <dbReference type="NCBI Taxonomy" id="152965"/>
    <lineage>
        <taxon>Eukaryota</taxon>
        <taxon>Fungi</taxon>
        <taxon>Dikarya</taxon>
        <taxon>Basidiomycota</taxon>
        <taxon>Agaricomycotina</taxon>
        <taxon>Agaricomycetes</taxon>
        <taxon>Russulales</taxon>
        <taxon>Russulaceae</taxon>
        <taxon>Russula</taxon>
    </lineage>
</organism>
<dbReference type="Pfam" id="PF06012">
    <property type="entry name" value="DUF908"/>
    <property type="match status" value="1"/>
</dbReference>
<feature type="region of interest" description="Disordered" evidence="12">
    <location>
        <begin position="1767"/>
        <end position="1808"/>
    </location>
</feature>
<dbReference type="SUPFAM" id="SSF46934">
    <property type="entry name" value="UBA-like"/>
    <property type="match status" value="1"/>
</dbReference>
<dbReference type="PANTHER" id="PTHR11254:SF67">
    <property type="entry name" value="E3 UBIQUITIN-PROTEIN LIGASE HUWE1"/>
    <property type="match status" value="1"/>
</dbReference>
<dbReference type="InterPro" id="IPR010309">
    <property type="entry name" value="E3_Ub_ligase_DUF908"/>
</dbReference>
<comment type="caution">
    <text evidence="15">The sequence shown here is derived from an EMBL/GenBank/DDBJ whole genome shotgun (WGS) entry which is preliminary data.</text>
</comment>
<dbReference type="EMBL" id="WHVB01000005">
    <property type="protein sequence ID" value="KAF8482585.1"/>
    <property type="molecule type" value="Genomic_DNA"/>
</dbReference>
<feature type="compositionally biased region" description="Acidic residues" evidence="12">
    <location>
        <begin position="2159"/>
        <end position="2169"/>
    </location>
</feature>
<evidence type="ECO:0000259" key="13">
    <source>
        <dbReference type="PROSITE" id="PS50030"/>
    </source>
</evidence>
<dbReference type="PROSITE" id="PS50237">
    <property type="entry name" value="HECT"/>
    <property type="match status" value="1"/>
</dbReference>
<dbReference type="InterPro" id="IPR015940">
    <property type="entry name" value="UBA"/>
</dbReference>
<dbReference type="OrthoDB" id="8068875at2759"/>
<feature type="region of interest" description="Disordered" evidence="12">
    <location>
        <begin position="2382"/>
        <end position="2406"/>
    </location>
</feature>
<evidence type="ECO:0000256" key="10">
    <source>
        <dbReference type="ARBA" id="ARBA00034494"/>
    </source>
</evidence>
<feature type="compositionally biased region" description="Acidic residues" evidence="12">
    <location>
        <begin position="2522"/>
        <end position="2537"/>
    </location>
</feature>
<feature type="region of interest" description="Disordered" evidence="12">
    <location>
        <begin position="2437"/>
        <end position="2561"/>
    </location>
</feature>
<gene>
    <name evidence="15" type="ORF">DFH94DRAFT_837755</name>
</gene>
<dbReference type="InterPro" id="IPR009060">
    <property type="entry name" value="UBA-like_sf"/>
</dbReference>
<dbReference type="InterPro" id="IPR025527">
    <property type="entry name" value="HUWE1/Rev1_UBM"/>
</dbReference>
<evidence type="ECO:0000256" key="4">
    <source>
        <dbReference type="ARBA" id="ARBA00012485"/>
    </source>
</evidence>
<dbReference type="Gene3D" id="1.10.8.10">
    <property type="entry name" value="DNA helicase RuvA subunit, C-terminal domain"/>
    <property type="match status" value="1"/>
</dbReference>
<dbReference type="SMART" id="SM00119">
    <property type="entry name" value="HECTc"/>
    <property type="match status" value="1"/>
</dbReference>
<feature type="compositionally biased region" description="Basic and acidic residues" evidence="12">
    <location>
        <begin position="2437"/>
        <end position="2452"/>
    </location>
</feature>
<feature type="compositionally biased region" description="Basic and acidic residues" evidence="12">
    <location>
        <begin position="2987"/>
        <end position="2996"/>
    </location>
</feature>
<feature type="region of interest" description="Disordered" evidence="12">
    <location>
        <begin position="2709"/>
        <end position="2731"/>
    </location>
</feature>
<dbReference type="SUPFAM" id="SSF48371">
    <property type="entry name" value="ARM repeat"/>
    <property type="match status" value="1"/>
</dbReference>
<dbReference type="Pfam" id="PF14377">
    <property type="entry name" value="UBM"/>
    <property type="match status" value="3"/>
</dbReference>
<feature type="compositionally biased region" description="Basic and acidic residues" evidence="12">
    <location>
        <begin position="1383"/>
        <end position="1397"/>
    </location>
</feature>
<feature type="compositionally biased region" description="Acidic residues" evidence="12">
    <location>
        <begin position="2092"/>
        <end position="2105"/>
    </location>
</feature>
<feature type="region of interest" description="Disordered" evidence="12">
    <location>
        <begin position="2936"/>
        <end position="2996"/>
    </location>
</feature>
<dbReference type="GO" id="GO:0051028">
    <property type="term" value="P:mRNA transport"/>
    <property type="evidence" value="ECO:0007669"/>
    <property type="project" value="UniProtKB-KW"/>
</dbReference>
<dbReference type="GO" id="GO:0006511">
    <property type="term" value="P:ubiquitin-dependent protein catabolic process"/>
    <property type="evidence" value="ECO:0007669"/>
    <property type="project" value="TreeGrafter"/>
</dbReference>
<comment type="similarity">
    <text evidence="10">Belongs to the UPL family. TOM1/PTR1 subfamily.</text>
</comment>
<dbReference type="FunFam" id="3.30.2160.10:FF:000001">
    <property type="entry name" value="E3 ubiquitin-protein ligase NEDD4-like"/>
    <property type="match status" value="1"/>
</dbReference>
<dbReference type="FunFam" id="3.90.1750.10:FF:000003">
    <property type="entry name" value="E3 ubiquitin-protein ligase UPL1"/>
    <property type="match status" value="1"/>
</dbReference>
<dbReference type="Pfam" id="PF06025">
    <property type="entry name" value="DUF913"/>
    <property type="match status" value="1"/>
</dbReference>
<reference evidence="15" key="1">
    <citation type="submission" date="2019-10" db="EMBL/GenBank/DDBJ databases">
        <authorList>
            <consortium name="DOE Joint Genome Institute"/>
            <person name="Kuo A."/>
            <person name="Miyauchi S."/>
            <person name="Kiss E."/>
            <person name="Drula E."/>
            <person name="Kohler A."/>
            <person name="Sanchez-Garcia M."/>
            <person name="Andreopoulos B."/>
            <person name="Barry K.W."/>
            <person name="Bonito G."/>
            <person name="Buee M."/>
            <person name="Carver A."/>
            <person name="Chen C."/>
            <person name="Cichocki N."/>
            <person name="Clum A."/>
            <person name="Culley D."/>
            <person name="Crous P.W."/>
            <person name="Fauchery L."/>
            <person name="Girlanda M."/>
            <person name="Hayes R."/>
            <person name="Keri Z."/>
            <person name="LaButti K."/>
            <person name="Lipzen A."/>
            <person name="Lombard V."/>
            <person name="Magnuson J."/>
            <person name="Maillard F."/>
            <person name="Morin E."/>
            <person name="Murat C."/>
            <person name="Nolan M."/>
            <person name="Ohm R."/>
            <person name="Pangilinan J."/>
            <person name="Pereira M."/>
            <person name="Perotto S."/>
            <person name="Peter M."/>
            <person name="Riley R."/>
            <person name="Sitrit Y."/>
            <person name="Stielow B."/>
            <person name="Szollosi G."/>
            <person name="Zifcakova L."/>
            <person name="Stursova M."/>
            <person name="Spatafora J.W."/>
            <person name="Tedersoo L."/>
            <person name="Vaario L.-M."/>
            <person name="Yamada A."/>
            <person name="Yan M."/>
            <person name="Wang P."/>
            <person name="Xu J."/>
            <person name="Bruns T."/>
            <person name="Baldrian P."/>
            <person name="Vilgalys R."/>
            <person name="Henrissat B."/>
            <person name="Grigoriev I.V."/>
            <person name="Hibbett D."/>
            <person name="Nagy L.G."/>
            <person name="Martin F.M."/>
        </authorList>
    </citation>
    <scope>NUCLEOTIDE SEQUENCE</scope>
    <source>
        <strain evidence="15">Prilba</strain>
    </source>
</reference>
<feature type="domain" description="HECT" evidence="14">
    <location>
        <begin position="3299"/>
        <end position="3634"/>
    </location>
</feature>
<evidence type="ECO:0000256" key="6">
    <source>
        <dbReference type="ARBA" id="ARBA00022679"/>
    </source>
</evidence>
<dbReference type="InterPro" id="IPR011989">
    <property type="entry name" value="ARM-like"/>
</dbReference>
<dbReference type="CDD" id="cd14297">
    <property type="entry name" value="UBA2_spUBP14_like"/>
    <property type="match status" value="1"/>
</dbReference>
<feature type="domain" description="UBA" evidence="13">
    <location>
        <begin position="1284"/>
        <end position="1324"/>
    </location>
</feature>
<keyword evidence="16" id="KW-1185">Reference proteome</keyword>
<feature type="compositionally biased region" description="Basic and acidic residues" evidence="12">
    <location>
        <begin position="1009"/>
        <end position="1020"/>
    </location>
</feature>
<dbReference type="Gene3D" id="3.90.1750.10">
    <property type="entry name" value="Hect, E3 ligase catalytic domains"/>
    <property type="match status" value="1"/>
</dbReference>
<dbReference type="Gene3D" id="1.25.10.10">
    <property type="entry name" value="Leucine-rich Repeat Variant"/>
    <property type="match status" value="1"/>
</dbReference>